<proteinExistence type="predicted"/>
<evidence type="ECO:0000256" key="1">
    <source>
        <dbReference type="SAM" id="Phobius"/>
    </source>
</evidence>
<keyword evidence="1" id="KW-1133">Transmembrane helix</keyword>
<accession>A0A160TKS0</accession>
<keyword evidence="1" id="KW-0472">Membrane</keyword>
<sequence length="191" mass="19668">METTAPLILIALVAIVVIAGILWGIKLRRRRDTTERIVSSNRAAAEPALPGSAPQSIPESIIAPPAAPPVAPSPPPLADEPIVAAAPLDATPASIAADVPEAPAAPEPTAAARTDLTQLKGLGPKLVAALAELGITRIDQIAALSPGQAADLDARLGNFRGRLARDRWIEQARLLAAGDRAAYEAEFGKLG</sequence>
<keyword evidence="2" id="KW-0830">Ubiquinone</keyword>
<dbReference type="AlphaFoldDB" id="A0A160TKS0"/>
<reference evidence="2" key="1">
    <citation type="submission" date="2015-10" db="EMBL/GenBank/DDBJ databases">
        <authorList>
            <person name="Gilbert D.G."/>
        </authorList>
    </citation>
    <scope>NUCLEOTIDE SEQUENCE</scope>
</reference>
<name>A0A160TKS0_9ZZZZ</name>
<dbReference type="GO" id="GO:0016491">
    <property type="term" value="F:oxidoreductase activity"/>
    <property type="evidence" value="ECO:0007669"/>
    <property type="project" value="UniProtKB-KW"/>
</dbReference>
<dbReference type="EMBL" id="CZQE01000128">
    <property type="protein sequence ID" value="CUS44274.1"/>
    <property type="molecule type" value="Genomic_DNA"/>
</dbReference>
<keyword evidence="2" id="KW-0560">Oxidoreductase</keyword>
<keyword evidence="1" id="KW-0812">Transmembrane</keyword>
<dbReference type="EC" id="1.6.5.3" evidence="2"/>
<feature type="transmembrane region" description="Helical" evidence="1">
    <location>
        <begin position="6"/>
        <end position="25"/>
    </location>
</feature>
<dbReference type="Gene3D" id="1.10.150.20">
    <property type="entry name" value="5' to 3' exonuclease, C-terminal subdomain"/>
    <property type="match status" value="1"/>
</dbReference>
<gene>
    <name evidence="2" type="ORF">MGWOODY_Smn1544</name>
</gene>
<evidence type="ECO:0000313" key="2">
    <source>
        <dbReference type="EMBL" id="CUS44274.1"/>
    </source>
</evidence>
<protein>
    <submittedName>
        <fullName evidence="2">NADH-ubiquinone oxidoreductase chain E</fullName>
        <ecNumber evidence="2">1.6.5.3</ecNumber>
    </submittedName>
</protein>
<organism evidence="2">
    <name type="scientific">hydrothermal vent metagenome</name>
    <dbReference type="NCBI Taxonomy" id="652676"/>
    <lineage>
        <taxon>unclassified sequences</taxon>
        <taxon>metagenomes</taxon>
        <taxon>ecological metagenomes</taxon>
    </lineage>
</organism>